<feature type="compositionally biased region" description="Polar residues" evidence="1">
    <location>
        <begin position="270"/>
        <end position="280"/>
    </location>
</feature>
<dbReference type="AlphaFoldDB" id="A0A225CIY6"/>
<feature type="compositionally biased region" description="Low complexity" evidence="1">
    <location>
        <begin position="178"/>
        <end position="191"/>
    </location>
</feature>
<name>A0A225CIY6_9MICO</name>
<feature type="compositionally biased region" description="Low complexity" evidence="1">
    <location>
        <begin position="223"/>
        <end position="237"/>
    </location>
</feature>
<evidence type="ECO:0000313" key="2">
    <source>
        <dbReference type="EMBL" id="OQJ63695.1"/>
    </source>
</evidence>
<feature type="region of interest" description="Disordered" evidence="1">
    <location>
        <begin position="1"/>
        <end position="356"/>
    </location>
</feature>
<dbReference type="EMBL" id="MZMQ01000001">
    <property type="protein sequence ID" value="OQJ63695.1"/>
    <property type="molecule type" value="Genomic_DNA"/>
</dbReference>
<evidence type="ECO:0000313" key="3">
    <source>
        <dbReference type="Proteomes" id="UP000215316"/>
    </source>
</evidence>
<feature type="compositionally biased region" description="Low complexity" evidence="1">
    <location>
        <begin position="117"/>
        <end position="129"/>
    </location>
</feature>
<evidence type="ECO:0000256" key="1">
    <source>
        <dbReference type="SAM" id="MobiDB-lite"/>
    </source>
</evidence>
<gene>
    <name evidence="2" type="ORF">B5P24_12180</name>
</gene>
<organism evidence="2 3">
    <name type="scientific">Clavibacter tessellarius</name>
    <dbReference type="NCBI Taxonomy" id="31965"/>
    <lineage>
        <taxon>Bacteria</taxon>
        <taxon>Bacillati</taxon>
        <taxon>Actinomycetota</taxon>
        <taxon>Actinomycetes</taxon>
        <taxon>Micrococcales</taxon>
        <taxon>Microbacteriaceae</taxon>
        <taxon>Clavibacter</taxon>
    </lineage>
</organism>
<proteinExistence type="predicted"/>
<protein>
    <submittedName>
        <fullName evidence="2">Uncharacterized protein</fullName>
    </submittedName>
</protein>
<feature type="compositionally biased region" description="Low complexity" evidence="1">
    <location>
        <begin position="35"/>
        <end position="50"/>
    </location>
</feature>
<comment type="caution">
    <text evidence="2">The sequence shown here is derived from an EMBL/GenBank/DDBJ whole genome shotgun (WGS) entry which is preliminary data.</text>
</comment>
<accession>A0A225CIY6</accession>
<reference evidence="2" key="1">
    <citation type="submission" date="2017-08" db="EMBL/GenBank/DDBJ databases">
        <title>Genomes of multiple Clavibacter strains from different subspecies.</title>
        <authorList>
            <person name="Yuan X.-K."/>
            <person name="Li X.-S."/>
            <person name="Nie J."/>
            <person name="De Boer S.H."/>
        </authorList>
    </citation>
    <scope>NUCLEOTIDE SEQUENCE [LARGE SCALE GENOMIC DNA]</scope>
    <source>
        <strain evidence="2">ATCC 33566</strain>
    </source>
</reference>
<keyword evidence="3" id="KW-1185">Reference proteome</keyword>
<feature type="compositionally biased region" description="Basic residues" evidence="1">
    <location>
        <begin position="156"/>
        <end position="177"/>
    </location>
</feature>
<sequence>MMPDRAQPCRPISPTSFHSVCGWRSDTQQPRVGARRATVAQADAAVPTARGPRGAKAQSTPRSRSPAAPMTNAPEAARAAARMRMPCGSERMRTVPPRSESRDDHADAVVQTIRTYPAVTPPASVAPTSLESSASAPSPRIHEAIAPSSAAETARERRRYAAGRTRHSNARIARRRSSSMTSTSTRAPPVRAGRRGARGPVRSDRVVTVDQVRAPARWKRVAARTAHATHAAPRTAALGQGTAGRASGVVPASSASTGPGSQEAAHHQQDATSAPTTAIGRSTARVGDARRMRSRRTVAWRTPTERPPPAASGMSAQWAGVRASGRRRDAVAQVLRAPQHAAPSRAARGTRSRPIR</sequence>
<dbReference type="Proteomes" id="UP000215316">
    <property type="component" value="Unassembled WGS sequence"/>
</dbReference>
<feature type="compositionally biased region" description="Low complexity" evidence="1">
    <location>
        <begin position="66"/>
        <end position="86"/>
    </location>
</feature>